<evidence type="ECO:0000313" key="1">
    <source>
        <dbReference type="EMBL" id="CAL5985922.1"/>
    </source>
</evidence>
<keyword evidence="2" id="KW-1185">Reference proteome</keyword>
<dbReference type="Proteomes" id="UP001642409">
    <property type="component" value="Unassembled WGS sequence"/>
</dbReference>
<reference evidence="1 2" key="1">
    <citation type="submission" date="2024-07" db="EMBL/GenBank/DDBJ databases">
        <authorList>
            <person name="Akdeniz Z."/>
        </authorList>
    </citation>
    <scope>NUCLEOTIDE SEQUENCE [LARGE SCALE GENOMIC DNA]</scope>
</reference>
<evidence type="ECO:0000313" key="2">
    <source>
        <dbReference type="Proteomes" id="UP001642409"/>
    </source>
</evidence>
<organism evidence="1 2">
    <name type="scientific">Hexamita inflata</name>
    <dbReference type="NCBI Taxonomy" id="28002"/>
    <lineage>
        <taxon>Eukaryota</taxon>
        <taxon>Metamonada</taxon>
        <taxon>Diplomonadida</taxon>
        <taxon>Hexamitidae</taxon>
        <taxon>Hexamitinae</taxon>
        <taxon>Hexamita</taxon>
    </lineage>
</organism>
<proteinExistence type="predicted"/>
<protein>
    <submittedName>
        <fullName evidence="1">Hypothetical_protein</fullName>
    </submittedName>
</protein>
<name>A0ABP1H6J7_9EUKA</name>
<sequence>MSAKLDIAKRYGFVLLSPSRKRSESPQQLVIPFSAPELTVRKNSQQSKRIIIQQILPSRTEIPAFEYPVERLPYKIRSKSPEPAPFKSKSPQQHIELHPVKKFVEKPAPKQEWDGYKLNAPLSPQAVKTIKFVHQLQAQNEKKMQKKQTEFLSGDFNFKNNSEETEEAEIKVGFSVGDFGEKEE</sequence>
<comment type="caution">
    <text evidence="1">The sequence shown here is derived from an EMBL/GenBank/DDBJ whole genome shotgun (WGS) entry which is preliminary data.</text>
</comment>
<dbReference type="EMBL" id="CAXDID020000019">
    <property type="protein sequence ID" value="CAL5985922.1"/>
    <property type="molecule type" value="Genomic_DNA"/>
</dbReference>
<accession>A0ABP1H6J7</accession>
<gene>
    <name evidence="1" type="ORF">HINF_LOCUS9166</name>
</gene>